<feature type="region of interest" description="Disordered" evidence="1">
    <location>
        <begin position="453"/>
        <end position="586"/>
    </location>
</feature>
<feature type="compositionally biased region" description="Pro residues" evidence="1">
    <location>
        <begin position="486"/>
        <end position="500"/>
    </location>
</feature>
<dbReference type="EMBL" id="BKZW01000001">
    <property type="protein sequence ID" value="GER88542.1"/>
    <property type="molecule type" value="Genomic_DNA"/>
</dbReference>
<feature type="compositionally biased region" description="Polar residues" evidence="1">
    <location>
        <begin position="187"/>
        <end position="218"/>
    </location>
</feature>
<comment type="caution">
    <text evidence="2">The sequence shown here is derived from an EMBL/GenBank/DDBJ whole genome shotgun (WGS) entry which is preliminary data.</text>
</comment>
<organism evidence="2 3">
    <name type="scientific">Dictyobacter vulcani</name>
    <dbReference type="NCBI Taxonomy" id="2607529"/>
    <lineage>
        <taxon>Bacteria</taxon>
        <taxon>Bacillati</taxon>
        <taxon>Chloroflexota</taxon>
        <taxon>Ktedonobacteria</taxon>
        <taxon>Ktedonobacterales</taxon>
        <taxon>Dictyobacteraceae</taxon>
        <taxon>Dictyobacter</taxon>
    </lineage>
</organism>
<evidence type="ECO:0000313" key="3">
    <source>
        <dbReference type="Proteomes" id="UP000326912"/>
    </source>
</evidence>
<evidence type="ECO:0000256" key="1">
    <source>
        <dbReference type="SAM" id="MobiDB-lite"/>
    </source>
</evidence>
<dbReference type="AlphaFoldDB" id="A0A5J4KMY8"/>
<feature type="compositionally biased region" description="Basic and acidic residues" evidence="1">
    <location>
        <begin position="526"/>
        <end position="569"/>
    </location>
</feature>
<dbReference type="RefSeq" id="WP_151756435.1">
    <property type="nucleotide sequence ID" value="NZ_BKZW01000001.1"/>
</dbReference>
<reference evidence="2 3" key="1">
    <citation type="submission" date="2019-10" db="EMBL/GenBank/DDBJ databases">
        <title>Dictyobacter vulcani sp. nov., within the class Ktedonobacteria, isolated from soil of volcanic Mt. Zao.</title>
        <authorList>
            <person name="Zheng Y."/>
            <person name="Wang C.M."/>
            <person name="Sakai Y."/>
            <person name="Abe K."/>
            <person name="Yokota A."/>
            <person name="Yabe S."/>
        </authorList>
    </citation>
    <scope>NUCLEOTIDE SEQUENCE [LARGE SCALE GENOMIC DNA]</scope>
    <source>
        <strain evidence="2 3">W12</strain>
    </source>
</reference>
<feature type="compositionally biased region" description="Polar residues" evidence="1">
    <location>
        <begin position="158"/>
        <end position="172"/>
    </location>
</feature>
<keyword evidence="3" id="KW-1185">Reference proteome</keyword>
<feature type="compositionally biased region" description="Low complexity" evidence="1">
    <location>
        <begin position="333"/>
        <end position="348"/>
    </location>
</feature>
<accession>A0A5J4KMY8</accession>
<evidence type="ECO:0000313" key="2">
    <source>
        <dbReference type="EMBL" id="GER88542.1"/>
    </source>
</evidence>
<gene>
    <name evidence="2" type="ORF">KDW_27040</name>
</gene>
<feature type="region of interest" description="Disordered" evidence="1">
    <location>
        <begin position="158"/>
        <end position="218"/>
    </location>
</feature>
<proteinExistence type="predicted"/>
<feature type="compositionally biased region" description="Polar residues" evidence="1">
    <location>
        <begin position="311"/>
        <end position="332"/>
    </location>
</feature>
<dbReference type="Proteomes" id="UP000326912">
    <property type="component" value="Unassembled WGS sequence"/>
</dbReference>
<feature type="region of interest" description="Disordered" evidence="1">
    <location>
        <begin position="304"/>
        <end position="356"/>
    </location>
</feature>
<protein>
    <submittedName>
        <fullName evidence="2">Uncharacterized protein</fullName>
    </submittedName>
</protein>
<name>A0A5J4KMY8_9CHLR</name>
<sequence length="752" mass="82429">MNISTGGPHILLFERDQQFAILLNSELQLAGYTNHTARTAVEVFDAIARFPIRLVLVNLAQAAAARREFWVALDTQRRDRKVQVLTFLCSNLAGYGPREFEDHTQHSNIDMEIDGMLGLMSLVDAVRSRIPSATVPMESTSGNTMPRMPRFSTLNNQQPVQASPLDNGTAFPTNIPADTGSMHVASRATNSAPLPQTPIGQNAYQSPATGMSGSNQPSYSEKIRAVLYPNQRTWSAQDTGNHALNVEQREKYNPAPPTQQAAPAQFALQDSPSLQRLANGQAGPDNQNESSLAQLSRMVQGFRSPGRDEQTINTTFSPTTSQWTPLQTSNYNAPAAQPADPIQQQQPASRTEAHNTNSLRTIHPTTSYSTLETQYEREARPEQNNAPQRRQMHNFASPLAPASHVAPAEGKIGTQPLRASPIQDMPIERTVTGPAINDLNRRPDVLSRTNYGPQTGHLPAVNPAKQQTSPHLASISAAMPAVTPATPAPVNDPPVSPVTPAPNTDAAPIPPTIIPNKDITPLFKPEPVRETVAEKKPEPVRETVAEKKPEPVRENKEKAKPEPAAETKEATGPLNKENSRRSTLPRLEDIPLNDVQIPDELAESMTTNNAVLLNIVQSLPPMPELAQQQGIEPQVLNGRATRSLNKVLLDGHLVPQDRLEVAQNIQRMLRGVDLNYQLGEILLMFKLLTPDQLLAASLVSYGLITTTQISSLGRIRQELHAMGLEYDLENLLILFRILTPEQLREARSSLQS</sequence>